<evidence type="ECO:0000256" key="8">
    <source>
        <dbReference type="ARBA" id="ARBA00023317"/>
    </source>
</evidence>
<evidence type="ECO:0000256" key="7">
    <source>
        <dbReference type="ARBA" id="ARBA00023270"/>
    </source>
</evidence>
<evidence type="ECO:0000256" key="6">
    <source>
        <dbReference type="ARBA" id="ARBA00023239"/>
    </source>
</evidence>
<keyword evidence="5" id="KW-0865">Zymogen</keyword>
<sequence length="118" mass="13519">MSNLVLGSPIGTHLLINAYDVPPRLLEYADQVLPLLDNIVNMLNLHVVSQSGYQFQPVGYTHAYVLSESHFTIHTYPEHCSCYIDIFCCNPEFSPTQAIQLIQIYFLTSNIRYQVIQR</sequence>
<dbReference type="GO" id="GO:0008295">
    <property type="term" value="P:spermidine biosynthetic process"/>
    <property type="evidence" value="ECO:0007669"/>
    <property type="project" value="InterPro"/>
</dbReference>
<dbReference type="InterPro" id="IPR017716">
    <property type="entry name" value="S-AdoMet_deCOase_pro-enz"/>
</dbReference>
<keyword evidence="6" id="KW-0456">Lyase</keyword>
<dbReference type="EMBL" id="MN740969">
    <property type="protein sequence ID" value="QHU20507.1"/>
    <property type="molecule type" value="Genomic_DNA"/>
</dbReference>
<dbReference type="InterPro" id="IPR016067">
    <property type="entry name" value="S-AdoMet_deCO2ase_core"/>
</dbReference>
<evidence type="ECO:0000256" key="4">
    <source>
        <dbReference type="ARBA" id="ARBA00023115"/>
    </source>
</evidence>
<evidence type="ECO:0000256" key="3">
    <source>
        <dbReference type="ARBA" id="ARBA00022813"/>
    </source>
</evidence>
<dbReference type="Gene3D" id="3.60.90.10">
    <property type="entry name" value="S-adenosylmethionine decarboxylase"/>
    <property type="match status" value="1"/>
</dbReference>
<dbReference type="PANTHER" id="PTHR33866">
    <property type="entry name" value="S-ADENOSYLMETHIONINE DECARBOXYLASE PROENZYME"/>
    <property type="match status" value="1"/>
</dbReference>
<reference evidence="9" key="1">
    <citation type="journal article" date="2020" name="Nature">
        <title>Giant virus diversity and host interactions through global metagenomics.</title>
        <authorList>
            <person name="Schulz F."/>
            <person name="Roux S."/>
            <person name="Paez-Espino D."/>
            <person name="Jungbluth S."/>
            <person name="Walsh D.A."/>
            <person name="Denef V.J."/>
            <person name="McMahon K.D."/>
            <person name="Konstantinidis K.T."/>
            <person name="Eloe-Fadrosh E.A."/>
            <person name="Kyrpides N.C."/>
            <person name="Woyke T."/>
        </authorList>
    </citation>
    <scope>NUCLEOTIDE SEQUENCE</scope>
    <source>
        <strain evidence="9">GVMAG-S-3300013093-109</strain>
    </source>
</reference>
<evidence type="ECO:0008006" key="10">
    <source>
        <dbReference type="Google" id="ProtNLM"/>
    </source>
</evidence>
<evidence type="ECO:0000256" key="5">
    <source>
        <dbReference type="ARBA" id="ARBA00023145"/>
    </source>
</evidence>
<dbReference type="InterPro" id="IPR003826">
    <property type="entry name" value="AdoMetDC_fam_prok"/>
</dbReference>
<evidence type="ECO:0000256" key="2">
    <source>
        <dbReference type="ARBA" id="ARBA00022793"/>
    </source>
</evidence>
<dbReference type="NCBIfam" id="TIGR03330">
    <property type="entry name" value="SAM_DCase_Bsu"/>
    <property type="match status" value="1"/>
</dbReference>
<keyword evidence="4" id="KW-0620">Polyamine biosynthesis</keyword>
<dbReference type="GO" id="GO:0004014">
    <property type="term" value="F:adenosylmethionine decarboxylase activity"/>
    <property type="evidence" value="ECO:0007669"/>
    <property type="project" value="InterPro"/>
</dbReference>
<keyword evidence="2" id="KW-0210">Decarboxylase</keyword>
<dbReference type="AlphaFoldDB" id="A0A6C0KUY7"/>
<comment type="cofactor">
    <cofactor evidence="1">
        <name>pyruvate</name>
        <dbReference type="ChEBI" id="CHEBI:15361"/>
    </cofactor>
</comment>
<organism evidence="9">
    <name type="scientific">viral metagenome</name>
    <dbReference type="NCBI Taxonomy" id="1070528"/>
    <lineage>
        <taxon>unclassified sequences</taxon>
        <taxon>metagenomes</taxon>
        <taxon>organismal metagenomes</taxon>
    </lineage>
</organism>
<evidence type="ECO:0000313" key="9">
    <source>
        <dbReference type="EMBL" id="QHU20507.1"/>
    </source>
</evidence>
<dbReference type="Pfam" id="PF02675">
    <property type="entry name" value="AdoMet_dc"/>
    <property type="match status" value="1"/>
</dbReference>
<evidence type="ECO:0000256" key="1">
    <source>
        <dbReference type="ARBA" id="ARBA00001928"/>
    </source>
</evidence>
<proteinExistence type="predicted"/>
<keyword evidence="3" id="KW-0068">Autocatalytic cleavage</keyword>
<dbReference type="PANTHER" id="PTHR33866:SF2">
    <property type="entry name" value="S-ADENOSYLMETHIONINE DECARBOXYLASE PROENZYME"/>
    <property type="match status" value="1"/>
</dbReference>
<keyword evidence="8" id="KW-0670">Pyruvate</keyword>
<accession>A0A6C0KUY7</accession>
<dbReference type="SUPFAM" id="SSF56276">
    <property type="entry name" value="S-adenosylmethionine decarboxylase"/>
    <property type="match status" value="1"/>
</dbReference>
<protein>
    <recommendedName>
        <fullName evidence="10">S-adenosylmethionine decarboxylase</fullName>
    </recommendedName>
</protein>
<dbReference type="GO" id="GO:0005829">
    <property type="term" value="C:cytosol"/>
    <property type="evidence" value="ECO:0007669"/>
    <property type="project" value="TreeGrafter"/>
</dbReference>
<keyword evidence="7" id="KW-0704">Schiff base</keyword>
<name>A0A6C0KUY7_9ZZZZ</name>